<evidence type="ECO:0000256" key="5">
    <source>
        <dbReference type="ARBA" id="ARBA00022525"/>
    </source>
</evidence>
<dbReference type="GO" id="GO:0046872">
    <property type="term" value="F:metal ion binding"/>
    <property type="evidence" value="ECO:0007669"/>
    <property type="project" value="InterPro"/>
</dbReference>
<name>A0A9P4ILV6_9PEZI</name>
<dbReference type="Proteomes" id="UP000799772">
    <property type="component" value="Unassembled WGS sequence"/>
</dbReference>
<dbReference type="GO" id="GO:0005576">
    <property type="term" value="C:extracellular region"/>
    <property type="evidence" value="ECO:0007669"/>
    <property type="project" value="UniProtKB-SubCell"/>
</dbReference>
<keyword evidence="5" id="KW-0964">Secreted</keyword>
<evidence type="ECO:0000256" key="6">
    <source>
        <dbReference type="ARBA" id="ARBA00022862"/>
    </source>
</evidence>
<feature type="chain" id="PRO_5040251661" description="superoxide dismutase" evidence="8">
    <location>
        <begin position="18"/>
        <end position="240"/>
    </location>
</feature>
<dbReference type="PANTHER" id="PTHR20910">
    <property type="entry name" value="AGAP001623-PA"/>
    <property type="match status" value="1"/>
</dbReference>
<evidence type="ECO:0000256" key="4">
    <source>
        <dbReference type="ARBA" id="ARBA00012682"/>
    </source>
</evidence>
<evidence type="ECO:0000256" key="1">
    <source>
        <dbReference type="ARBA" id="ARBA00004196"/>
    </source>
</evidence>
<keyword evidence="8" id="KW-0732">Signal</keyword>
<dbReference type="OrthoDB" id="159229at2759"/>
<dbReference type="FunFam" id="2.60.40.200:FF:000007">
    <property type="entry name" value="Cell surface Cu-only superoxide dismutase 5"/>
    <property type="match status" value="1"/>
</dbReference>
<keyword evidence="10" id="KW-1185">Reference proteome</keyword>
<evidence type="ECO:0000313" key="10">
    <source>
        <dbReference type="Proteomes" id="UP000799772"/>
    </source>
</evidence>
<gene>
    <name evidence="9" type="ORF">NA57DRAFT_53615</name>
</gene>
<dbReference type="InterPro" id="IPR036423">
    <property type="entry name" value="SOD-like_Cu/Zn_dom_sf"/>
</dbReference>
<dbReference type="AlphaFoldDB" id="A0A9P4ILV6"/>
<protein>
    <recommendedName>
        <fullName evidence="4">superoxide dismutase</fullName>
        <ecNumber evidence="4">1.15.1.1</ecNumber>
    </recommendedName>
</protein>
<evidence type="ECO:0000256" key="2">
    <source>
        <dbReference type="ARBA" id="ARBA00004613"/>
    </source>
</evidence>
<dbReference type="EC" id="1.15.1.1" evidence="4"/>
<dbReference type="PANTHER" id="PTHR20910:SF1">
    <property type="entry name" value="SUPEROXIDE DISMUTASE COPPER_ZINC BINDING DOMAIN-CONTAINING PROTEIN"/>
    <property type="match status" value="1"/>
</dbReference>
<comment type="similarity">
    <text evidence="3">Belongs to the Cu-Zn superoxide dismutase family.</text>
</comment>
<evidence type="ECO:0000256" key="7">
    <source>
        <dbReference type="ARBA" id="ARBA00049204"/>
    </source>
</evidence>
<keyword evidence="6" id="KW-0049">Antioxidant</keyword>
<dbReference type="SUPFAM" id="SSF49329">
    <property type="entry name" value="Cu,Zn superoxide dismutase-like"/>
    <property type="match status" value="1"/>
</dbReference>
<reference evidence="9" key="1">
    <citation type="journal article" date="2020" name="Stud. Mycol.">
        <title>101 Dothideomycetes genomes: a test case for predicting lifestyles and emergence of pathogens.</title>
        <authorList>
            <person name="Haridas S."/>
            <person name="Albert R."/>
            <person name="Binder M."/>
            <person name="Bloem J."/>
            <person name="Labutti K."/>
            <person name="Salamov A."/>
            <person name="Andreopoulos B."/>
            <person name="Baker S."/>
            <person name="Barry K."/>
            <person name="Bills G."/>
            <person name="Bluhm B."/>
            <person name="Cannon C."/>
            <person name="Castanera R."/>
            <person name="Culley D."/>
            <person name="Daum C."/>
            <person name="Ezra D."/>
            <person name="Gonzalez J."/>
            <person name="Henrissat B."/>
            <person name="Kuo A."/>
            <person name="Liang C."/>
            <person name="Lipzen A."/>
            <person name="Lutzoni F."/>
            <person name="Magnuson J."/>
            <person name="Mondo S."/>
            <person name="Nolan M."/>
            <person name="Ohm R."/>
            <person name="Pangilinan J."/>
            <person name="Park H.-J."/>
            <person name="Ramirez L."/>
            <person name="Alfaro M."/>
            <person name="Sun H."/>
            <person name="Tritt A."/>
            <person name="Yoshinaga Y."/>
            <person name="Zwiers L.-H."/>
            <person name="Turgeon B."/>
            <person name="Goodwin S."/>
            <person name="Spatafora J."/>
            <person name="Crous P."/>
            <person name="Grigoriev I."/>
        </authorList>
    </citation>
    <scope>NUCLEOTIDE SEQUENCE</scope>
    <source>
        <strain evidence="9">CBS 133067</strain>
    </source>
</reference>
<dbReference type="InterPro" id="IPR053257">
    <property type="entry name" value="Cu-only_SOD"/>
</dbReference>
<comment type="catalytic activity">
    <reaction evidence="7">
        <text>2 superoxide + 2 H(+) = H2O2 + O2</text>
        <dbReference type="Rhea" id="RHEA:20696"/>
        <dbReference type="ChEBI" id="CHEBI:15378"/>
        <dbReference type="ChEBI" id="CHEBI:15379"/>
        <dbReference type="ChEBI" id="CHEBI:16240"/>
        <dbReference type="ChEBI" id="CHEBI:18421"/>
        <dbReference type="EC" id="1.15.1.1"/>
    </reaction>
</comment>
<evidence type="ECO:0000313" key="9">
    <source>
        <dbReference type="EMBL" id="KAF2101663.1"/>
    </source>
</evidence>
<dbReference type="GO" id="GO:0004784">
    <property type="term" value="F:superoxide dismutase activity"/>
    <property type="evidence" value="ECO:0007669"/>
    <property type="project" value="UniProtKB-EC"/>
</dbReference>
<dbReference type="Gene3D" id="2.60.40.200">
    <property type="entry name" value="Superoxide dismutase, copper/zinc binding domain"/>
    <property type="match status" value="1"/>
</dbReference>
<feature type="signal peptide" evidence="8">
    <location>
        <begin position="1"/>
        <end position="17"/>
    </location>
</feature>
<comment type="caution">
    <text evidence="9">The sequence shown here is derived from an EMBL/GenBank/DDBJ whole genome shotgun (WGS) entry which is preliminary data.</text>
</comment>
<evidence type="ECO:0000256" key="8">
    <source>
        <dbReference type="SAM" id="SignalP"/>
    </source>
</evidence>
<proteinExistence type="inferred from homology"/>
<accession>A0A9P4ILV6</accession>
<sequence>MHFTSLTALSLASLATAAPHLAAREVTGKLGNAQVVTDNPSGAMVQAYLVPKPDDEYQVSGYVRASSSGPGSSVKFDVGIFNLPDEGSPFIYHIHDQPVDSTGNCSSTLAHLDPYIRGEMPPCDASAPWTCQVGDLAGKHGHIPGQSYTNSYTDQYTSLKQGTGGYFGNRSITVHKSDTTRIACANFEVLFPGFDGDFPSNWQPGWQSAGAGDAAADATAEATSNALTAAWGQLKAAWKW</sequence>
<organism evidence="9 10">
    <name type="scientific">Rhizodiscina lignyota</name>
    <dbReference type="NCBI Taxonomy" id="1504668"/>
    <lineage>
        <taxon>Eukaryota</taxon>
        <taxon>Fungi</taxon>
        <taxon>Dikarya</taxon>
        <taxon>Ascomycota</taxon>
        <taxon>Pezizomycotina</taxon>
        <taxon>Dothideomycetes</taxon>
        <taxon>Pleosporomycetidae</taxon>
        <taxon>Aulographales</taxon>
        <taxon>Rhizodiscinaceae</taxon>
        <taxon>Rhizodiscina</taxon>
    </lineage>
</organism>
<comment type="subcellular location">
    <subcellularLocation>
        <location evidence="1">Cell envelope</location>
    </subcellularLocation>
    <subcellularLocation>
        <location evidence="2">Secreted</location>
    </subcellularLocation>
</comment>
<dbReference type="EMBL" id="ML978123">
    <property type="protein sequence ID" value="KAF2101663.1"/>
    <property type="molecule type" value="Genomic_DNA"/>
</dbReference>
<evidence type="ECO:0000256" key="3">
    <source>
        <dbReference type="ARBA" id="ARBA00010457"/>
    </source>
</evidence>